<name>A0A2V3DQU5_9MICC</name>
<keyword evidence="2" id="KW-1185">Reference proteome</keyword>
<dbReference type="EMBL" id="QHLZ01000006">
    <property type="protein sequence ID" value="PXA65127.1"/>
    <property type="molecule type" value="Genomic_DNA"/>
</dbReference>
<dbReference type="Proteomes" id="UP000246303">
    <property type="component" value="Unassembled WGS sequence"/>
</dbReference>
<protein>
    <submittedName>
        <fullName evidence="1">Uncharacterized protein</fullName>
    </submittedName>
</protein>
<comment type="caution">
    <text evidence="1">The sequence shown here is derived from an EMBL/GenBank/DDBJ whole genome shotgun (WGS) entry which is preliminary data.</text>
</comment>
<accession>A0A2V3DQU5</accession>
<dbReference type="AlphaFoldDB" id="A0A2V3DQU5"/>
<dbReference type="RefSeq" id="WP_110106303.1">
    <property type="nucleotide sequence ID" value="NZ_JACBZZ010000001.1"/>
</dbReference>
<reference evidence="1 2" key="1">
    <citation type="submission" date="2018-05" db="EMBL/GenBank/DDBJ databases">
        <title>Genetic diversity of glacier-inhabiting Cryobacterium bacteria in China and description of Cryobacterium mengkeensis sp. nov. and Arthrobacter glacialis sp. nov.</title>
        <authorList>
            <person name="Liu Q."/>
            <person name="Xin Y.-H."/>
        </authorList>
    </citation>
    <scope>NUCLEOTIDE SEQUENCE [LARGE SCALE GENOMIC DNA]</scope>
    <source>
        <strain evidence="1 2">GP3</strain>
    </source>
</reference>
<dbReference type="OrthoDB" id="2078230at2"/>
<organism evidence="1 2">
    <name type="scientific">Arthrobacter psychrochitiniphilus</name>
    <dbReference type="NCBI Taxonomy" id="291045"/>
    <lineage>
        <taxon>Bacteria</taxon>
        <taxon>Bacillati</taxon>
        <taxon>Actinomycetota</taxon>
        <taxon>Actinomycetes</taxon>
        <taxon>Micrococcales</taxon>
        <taxon>Micrococcaceae</taxon>
        <taxon>Arthrobacter</taxon>
    </lineage>
</organism>
<evidence type="ECO:0000313" key="2">
    <source>
        <dbReference type="Proteomes" id="UP000246303"/>
    </source>
</evidence>
<gene>
    <name evidence="1" type="ORF">CVS29_10570</name>
</gene>
<proteinExistence type="predicted"/>
<evidence type="ECO:0000313" key="1">
    <source>
        <dbReference type="EMBL" id="PXA65127.1"/>
    </source>
</evidence>
<sequence length="244" mass="27994">MKNQLSADAIELLERVRQKYLGSDFNGLHLYGELIVPEIVMASIELLEAGMVEVVGSQDYLNIHIRPWHSRRTIEAQIEELRELAPEDYGVCIYPTELAMKHEPLPDRFEKAPFLTAMARGKATLQPAFFSADVLEFYRNDARYRFDMGDFGINLGISDEAYEDDEEPEKDKVSLLHLGFAYDFRQAGQQDPKGPIVRRVVAFYGDLDDLTPEHQLRWASYQVSDDGVEPHPVWYGSQMGHWPD</sequence>